<feature type="region of interest" description="Disordered" evidence="1">
    <location>
        <begin position="38"/>
        <end position="92"/>
    </location>
</feature>
<evidence type="ECO:0000313" key="3">
    <source>
        <dbReference type="Proteomes" id="UP000237271"/>
    </source>
</evidence>
<evidence type="ECO:0000256" key="1">
    <source>
        <dbReference type="SAM" id="MobiDB-lite"/>
    </source>
</evidence>
<protein>
    <recommendedName>
        <fullName evidence="4">Dynein heavy chain</fullName>
    </recommendedName>
</protein>
<feature type="non-terminal residue" evidence="2">
    <location>
        <position position="700"/>
    </location>
</feature>
<gene>
    <name evidence="2" type="ORF">PHPALM_10282</name>
</gene>
<reference evidence="2 3" key="1">
    <citation type="journal article" date="2017" name="Genome Biol. Evol.">
        <title>Phytophthora megakarya and P. palmivora, closely related causal agents of cacao black pod rot, underwent increases in genome sizes and gene numbers by different mechanisms.</title>
        <authorList>
            <person name="Ali S.S."/>
            <person name="Shao J."/>
            <person name="Lary D.J."/>
            <person name="Kronmiller B."/>
            <person name="Shen D."/>
            <person name="Strem M.D."/>
            <person name="Amoako-Attah I."/>
            <person name="Akrofi A.Y."/>
            <person name="Begoude B.A."/>
            <person name="Ten Hoopen G.M."/>
            <person name="Coulibaly K."/>
            <person name="Kebe B.I."/>
            <person name="Melnick R.L."/>
            <person name="Guiltinan M.J."/>
            <person name="Tyler B.M."/>
            <person name="Meinhardt L.W."/>
            <person name="Bailey B.A."/>
        </authorList>
    </citation>
    <scope>NUCLEOTIDE SEQUENCE [LARGE SCALE GENOMIC DNA]</scope>
    <source>
        <strain evidence="3">sbr112.9</strain>
    </source>
</reference>
<evidence type="ECO:0000313" key="2">
    <source>
        <dbReference type="EMBL" id="POM72929.1"/>
    </source>
</evidence>
<dbReference type="EMBL" id="NCKW01005386">
    <property type="protein sequence ID" value="POM72929.1"/>
    <property type="molecule type" value="Genomic_DNA"/>
</dbReference>
<accession>A0A2P4Y5E7</accession>
<sequence length="700" mass="79322">MAQPRPDGTFNAEEEMVTNGCDSLTPEQQLLARFKLHKQHRKEKERRLQQTRLAAATRASRNASGIKSPSSRHKPSKPGIVDLSRVDHNNRPHRWKSAEELLREQERRMQQHQLTAAAPVRPFPGRLRGAGDESLRQTAPLGTTEVEENKAITDEILQLDQSQFPLHIFDSDEFEAHTPQEWIERERVDREQYLVQFQGSDRQKYVRRINLRFESESPVMFERRVAAARERREQVKAMLRFDDFLARQDASQLRAMGRPTLERVHARVVAGLPERVALLDSQPAAALLRELTDSSIQEYMRSMKKAALLTQLRSNPELQARFQDMDLVPGTKKQVKSGGITYGKVAIPAHTFERNRRRVNTASYTSSPQLLAILRRMYAGWEKTFQKLLLVYVDEESASNTAASQRIGAAGTSTVTLASQMPFRVLDFQALQAAHANKVAEILLVDWRRSLVENVIDNLQDHFDLFLSDRVIYDASRLKRVLTVLELRLGAQLRDVVHRSVDEWVRFVRHHAEIGSLLTTKSGISDNLDNDRRDKPKNSRTNGGEDNDEETEDAPIRPARKRFTQMPEQKEIRAPRSSLFSVQLAFVNDEVVVEPSAQEVTAALLEPLDAVVAAVQEIDRLDCDIMGLLSLDRRSLLDFGVDAIETGVLQDTEEQASRRAVVAECLDALQAAKVEVCESVNHAMQAAHALAAQFAAYTDF</sequence>
<evidence type="ECO:0008006" key="4">
    <source>
        <dbReference type="Google" id="ProtNLM"/>
    </source>
</evidence>
<keyword evidence="3" id="KW-1185">Reference proteome</keyword>
<name>A0A2P4Y5E7_9STRA</name>
<organism evidence="2 3">
    <name type="scientific">Phytophthora palmivora</name>
    <dbReference type="NCBI Taxonomy" id="4796"/>
    <lineage>
        <taxon>Eukaryota</taxon>
        <taxon>Sar</taxon>
        <taxon>Stramenopiles</taxon>
        <taxon>Oomycota</taxon>
        <taxon>Peronosporomycetes</taxon>
        <taxon>Peronosporales</taxon>
        <taxon>Peronosporaceae</taxon>
        <taxon>Phytophthora</taxon>
    </lineage>
</organism>
<dbReference type="AlphaFoldDB" id="A0A2P4Y5E7"/>
<proteinExistence type="predicted"/>
<dbReference type="Proteomes" id="UP000237271">
    <property type="component" value="Unassembled WGS sequence"/>
</dbReference>
<feature type="region of interest" description="Disordered" evidence="1">
    <location>
        <begin position="525"/>
        <end position="572"/>
    </location>
</feature>
<dbReference type="OrthoDB" id="428595at2759"/>
<comment type="caution">
    <text evidence="2">The sequence shown here is derived from an EMBL/GenBank/DDBJ whole genome shotgun (WGS) entry which is preliminary data.</text>
</comment>